<protein>
    <recommendedName>
        <fullName evidence="3">diguanylate cyclase</fullName>
        <ecNumber evidence="3">2.7.7.65</ecNumber>
    </recommendedName>
</protein>
<dbReference type="PANTHER" id="PTHR45138:SF9">
    <property type="entry name" value="DIGUANYLATE CYCLASE DGCM-RELATED"/>
    <property type="match status" value="1"/>
</dbReference>
<dbReference type="InterPro" id="IPR043128">
    <property type="entry name" value="Rev_trsase/Diguanyl_cyclase"/>
</dbReference>
<dbReference type="NCBIfam" id="TIGR00254">
    <property type="entry name" value="GGDEF"/>
    <property type="match status" value="1"/>
</dbReference>
<dbReference type="GO" id="GO:0052621">
    <property type="term" value="F:diguanylate cyclase activity"/>
    <property type="evidence" value="ECO:0007669"/>
    <property type="project" value="UniProtKB-EC"/>
</dbReference>
<dbReference type="Pfam" id="PF00990">
    <property type="entry name" value="GGDEF"/>
    <property type="match status" value="1"/>
</dbReference>
<feature type="coiled-coil region" evidence="5">
    <location>
        <begin position="313"/>
        <end position="347"/>
    </location>
</feature>
<dbReference type="PROSITE" id="PS50887">
    <property type="entry name" value="GGDEF"/>
    <property type="match status" value="1"/>
</dbReference>
<comment type="caution">
    <text evidence="7">The sequence shown here is derived from an EMBL/GenBank/DDBJ whole genome shotgun (WGS) entry which is preliminary data.</text>
</comment>
<evidence type="ECO:0000256" key="4">
    <source>
        <dbReference type="ARBA" id="ARBA00034247"/>
    </source>
</evidence>
<evidence type="ECO:0000256" key="5">
    <source>
        <dbReference type="SAM" id="Coils"/>
    </source>
</evidence>
<comment type="pathway">
    <text evidence="2">Purine metabolism; 3',5'-cyclic di-GMP biosynthesis.</text>
</comment>
<dbReference type="InterPro" id="IPR000160">
    <property type="entry name" value="GGDEF_dom"/>
</dbReference>
<evidence type="ECO:0000256" key="3">
    <source>
        <dbReference type="ARBA" id="ARBA00012528"/>
    </source>
</evidence>
<dbReference type="Gene3D" id="3.30.70.270">
    <property type="match status" value="1"/>
</dbReference>
<dbReference type="RefSeq" id="WP_123420990.1">
    <property type="nucleotide sequence ID" value="NZ_RJUL01000003.1"/>
</dbReference>
<reference evidence="7 8" key="1">
    <citation type="submission" date="2018-11" db="EMBL/GenBank/DDBJ databases">
        <title>Genomic Encyclopedia of Type Strains, Phase IV (KMG-IV): sequencing the most valuable type-strain genomes for metagenomic binning, comparative biology and taxonomic classification.</title>
        <authorList>
            <person name="Goeker M."/>
        </authorList>
    </citation>
    <scope>NUCLEOTIDE SEQUENCE [LARGE SCALE GENOMIC DNA]</scope>
    <source>
        <strain evidence="7 8">DSM 21945</strain>
    </source>
</reference>
<evidence type="ECO:0000259" key="6">
    <source>
        <dbReference type="PROSITE" id="PS50887"/>
    </source>
</evidence>
<keyword evidence="8" id="KW-1185">Reference proteome</keyword>
<dbReference type="SUPFAM" id="SSF55073">
    <property type="entry name" value="Nucleotide cyclase"/>
    <property type="match status" value="1"/>
</dbReference>
<evidence type="ECO:0000313" key="8">
    <source>
        <dbReference type="Proteomes" id="UP000268033"/>
    </source>
</evidence>
<dbReference type="SMART" id="SM00267">
    <property type="entry name" value="GGDEF"/>
    <property type="match status" value="1"/>
</dbReference>
<dbReference type="CDD" id="cd01949">
    <property type="entry name" value="GGDEF"/>
    <property type="match status" value="1"/>
</dbReference>
<evidence type="ECO:0000256" key="1">
    <source>
        <dbReference type="ARBA" id="ARBA00001946"/>
    </source>
</evidence>
<name>A0A3N1PIP7_9GAMM</name>
<gene>
    <name evidence="7" type="ORF">EDC28_10388</name>
</gene>
<keyword evidence="5" id="KW-0175">Coiled coil</keyword>
<proteinExistence type="predicted"/>
<dbReference type="EMBL" id="RJUL01000003">
    <property type="protein sequence ID" value="ROQ28495.1"/>
    <property type="molecule type" value="Genomic_DNA"/>
</dbReference>
<comment type="catalytic activity">
    <reaction evidence="4">
        <text>2 GTP = 3',3'-c-di-GMP + 2 diphosphate</text>
        <dbReference type="Rhea" id="RHEA:24898"/>
        <dbReference type="ChEBI" id="CHEBI:33019"/>
        <dbReference type="ChEBI" id="CHEBI:37565"/>
        <dbReference type="ChEBI" id="CHEBI:58805"/>
        <dbReference type="EC" id="2.7.7.65"/>
    </reaction>
</comment>
<organism evidence="7 8">
    <name type="scientific">Gallaecimonas pentaromativorans</name>
    <dbReference type="NCBI Taxonomy" id="584787"/>
    <lineage>
        <taxon>Bacteria</taxon>
        <taxon>Pseudomonadati</taxon>
        <taxon>Pseudomonadota</taxon>
        <taxon>Gammaproteobacteria</taxon>
        <taxon>Enterobacterales</taxon>
        <taxon>Gallaecimonadaceae</taxon>
        <taxon>Gallaecimonas</taxon>
    </lineage>
</organism>
<evidence type="ECO:0000313" key="7">
    <source>
        <dbReference type="EMBL" id="ROQ28495.1"/>
    </source>
</evidence>
<dbReference type="Proteomes" id="UP000268033">
    <property type="component" value="Unassembled WGS sequence"/>
</dbReference>
<evidence type="ECO:0000256" key="2">
    <source>
        <dbReference type="ARBA" id="ARBA00004665"/>
    </source>
</evidence>
<dbReference type="FunFam" id="3.30.70.270:FF:000001">
    <property type="entry name" value="Diguanylate cyclase domain protein"/>
    <property type="match status" value="1"/>
</dbReference>
<dbReference type="InterPro" id="IPR050469">
    <property type="entry name" value="Diguanylate_Cyclase"/>
</dbReference>
<dbReference type="InterPro" id="IPR029787">
    <property type="entry name" value="Nucleotide_cyclase"/>
</dbReference>
<dbReference type="PANTHER" id="PTHR45138">
    <property type="entry name" value="REGULATORY COMPONENTS OF SENSORY TRANSDUCTION SYSTEM"/>
    <property type="match status" value="1"/>
</dbReference>
<accession>A0A3N1PIP7</accession>
<feature type="domain" description="GGDEF" evidence="6">
    <location>
        <begin position="378"/>
        <end position="510"/>
    </location>
</feature>
<sequence length="511" mass="58340">MSDPVDMDGKSPESLSVGLRLQEQQNRALLEQLDLVSQLLRRTCHLSFGLDPELDNDLQRLSNLMLTPEKLTRSQGQLAGLSDQLGLQQDKYEKRLAHWQASLNDTLKQLNQINGLPSELRRQLKALISDLHLPRVSLYRLLPLTQEALSLLLKVATLHRRQPDSDTGNDTLAAMVDQLVAMVSSLNLSGADHELHQIRRQLLSPITQDGLLDLTVEFLQVVIKVLDKERRQAKQFLQLASDSLKDLHQRTTRTLGEHHQGNRQQQVINGRIDNLLVELTRGLDANNLQQAGQSMAQLSSLWQEKMQLEAGLFDEQRLRLEELQQQVADLETRAEQFRNQLAQQRLDSLSDSLTQLPNRAAFDERLLAEHKRLQRFGHPLWMAILDVDHFKDINDRFGHIAGDKTLRVIAHTIRRSLRDTDFIARFGGEEFVILFPELEEADLHRPLTKIREAVRNIPFKFKDESVRVTVSIGATEVHAAEQPMVAFERADQGLYQAKNNGRDQVVILSRE</sequence>
<comment type="cofactor">
    <cofactor evidence="1">
        <name>Mg(2+)</name>
        <dbReference type="ChEBI" id="CHEBI:18420"/>
    </cofactor>
</comment>
<dbReference type="AlphaFoldDB" id="A0A3N1PIP7"/>
<dbReference type="STRING" id="584787.GCA_001247655_00339"/>
<dbReference type="EC" id="2.7.7.65" evidence="3"/>